<dbReference type="GeneID" id="96009619"/>
<dbReference type="Pfam" id="PF01988">
    <property type="entry name" value="VIT1"/>
    <property type="match status" value="1"/>
</dbReference>
<comment type="subcellular location">
    <subcellularLocation>
        <location evidence="1">Endomembrane system</location>
        <topology evidence="1">Multi-pass membrane protein</topology>
    </subcellularLocation>
</comment>
<evidence type="ECO:0000256" key="1">
    <source>
        <dbReference type="ARBA" id="ARBA00004127"/>
    </source>
</evidence>
<feature type="compositionally biased region" description="Low complexity" evidence="6">
    <location>
        <begin position="33"/>
        <end position="47"/>
    </location>
</feature>
<comment type="similarity">
    <text evidence="2">Belongs to the CCC1 family.</text>
</comment>
<dbReference type="GO" id="GO:0012505">
    <property type="term" value="C:endomembrane system"/>
    <property type="evidence" value="ECO:0007669"/>
    <property type="project" value="UniProtKB-SubCell"/>
</dbReference>
<dbReference type="GO" id="GO:0005384">
    <property type="term" value="F:manganese ion transmembrane transporter activity"/>
    <property type="evidence" value="ECO:0007669"/>
    <property type="project" value="InterPro"/>
</dbReference>
<evidence type="ECO:0000256" key="6">
    <source>
        <dbReference type="SAM" id="MobiDB-lite"/>
    </source>
</evidence>
<proteinExistence type="inferred from homology"/>
<comment type="caution">
    <text evidence="7">The sequence shown here is derived from an EMBL/GenBank/DDBJ whole genome shotgun (WGS) entry which is preliminary data.</text>
</comment>
<dbReference type="EMBL" id="JAAQHG020000029">
    <property type="protein sequence ID" value="KAL1584046.1"/>
    <property type="molecule type" value="Genomic_DNA"/>
</dbReference>
<organism evidence="7 8">
    <name type="scientific">Cladosporium halotolerans</name>
    <dbReference type="NCBI Taxonomy" id="1052096"/>
    <lineage>
        <taxon>Eukaryota</taxon>
        <taxon>Fungi</taxon>
        <taxon>Dikarya</taxon>
        <taxon>Ascomycota</taxon>
        <taxon>Pezizomycotina</taxon>
        <taxon>Dothideomycetes</taxon>
        <taxon>Dothideomycetidae</taxon>
        <taxon>Cladosporiales</taxon>
        <taxon>Cladosporiaceae</taxon>
        <taxon>Cladosporium</taxon>
    </lineage>
</organism>
<dbReference type="InterPro" id="IPR008217">
    <property type="entry name" value="Ccc1_fam"/>
</dbReference>
<dbReference type="AlphaFoldDB" id="A0AB34KJ91"/>
<protein>
    <submittedName>
        <fullName evidence="7">Uncharacterized protein</fullName>
    </submittedName>
</protein>
<keyword evidence="3" id="KW-0812">Transmembrane</keyword>
<keyword evidence="8" id="KW-1185">Reference proteome</keyword>
<evidence type="ECO:0000256" key="3">
    <source>
        <dbReference type="ARBA" id="ARBA00022692"/>
    </source>
</evidence>
<dbReference type="RefSeq" id="XP_069227152.1">
    <property type="nucleotide sequence ID" value="XM_069376781.1"/>
</dbReference>
<dbReference type="Proteomes" id="UP000803884">
    <property type="component" value="Unassembled WGS sequence"/>
</dbReference>
<sequence length="199" mass="20047">MSLAYLKSLLAPFPRRRNGTQSYSPLPQYNSNASAASARASTSSTASTPPPPTNEKPVHDPPPPSTLKISPRTLSNLTLGLSDGLTVPFALTAGLSTLNSTHVVIYGGLAELVAGAISMGLGGYLGALSEAEAGERARGEVRRAVRGAGGEAELRGVLGECGVGDVEGVVGKLVAGPGGEDGVVEVLVRLKGLGASCEG</sequence>
<name>A0AB34KJ91_9PEZI</name>
<evidence type="ECO:0000313" key="8">
    <source>
        <dbReference type="Proteomes" id="UP000803884"/>
    </source>
</evidence>
<gene>
    <name evidence="7" type="ORF">WHR41_08177</name>
</gene>
<feature type="non-terminal residue" evidence="7">
    <location>
        <position position="199"/>
    </location>
</feature>
<feature type="compositionally biased region" description="Polar residues" evidence="6">
    <location>
        <begin position="19"/>
        <end position="32"/>
    </location>
</feature>
<evidence type="ECO:0000256" key="4">
    <source>
        <dbReference type="ARBA" id="ARBA00022989"/>
    </source>
</evidence>
<dbReference type="PANTHER" id="PTHR31851">
    <property type="entry name" value="FE(2+)/MN(2+) TRANSPORTER PCL1"/>
    <property type="match status" value="1"/>
</dbReference>
<evidence type="ECO:0000313" key="7">
    <source>
        <dbReference type="EMBL" id="KAL1584046.1"/>
    </source>
</evidence>
<evidence type="ECO:0000256" key="5">
    <source>
        <dbReference type="ARBA" id="ARBA00023136"/>
    </source>
</evidence>
<reference evidence="7 8" key="1">
    <citation type="journal article" date="2020" name="Microbiol. Resour. Announc.">
        <title>Draft Genome Sequence of a Cladosporium Species Isolated from the Mesophotic Ascidian Didemnum maculosum.</title>
        <authorList>
            <person name="Gioti A."/>
            <person name="Siaperas R."/>
            <person name="Nikolaivits E."/>
            <person name="Le Goff G."/>
            <person name="Ouazzani J."/>
            <person name="Kotoulas G."/>
            <person name="Topakas E."/>
        </authorList>
    </citation>
    <scope>NUCLEOTIDE SEQUENCE [LARGE SCALE GENOMIC DNA]</scope>
    <source>
        <strain evidence="7 8">TM138-S3</strain>
    </source>
</reference>
<keyword evidence="5" id="KW-0472">Membrane</keyword>
<feature type="region of interest" description="Disordered" evidence="6">
    <location>
        <begin position="15"/>
        <end position="71"/>
    </location>
</feature>
<dbReference type="GO" id="GO:0030026">
    <property type="term" value="P:intracellular manganese ion homeostasis"/>
    <property type="evidence" value="ECO:0007669"/>
    <property type="project" value="InterPro"/>
</dbReference>
<keyword evidence="4" id="KW-1133">Transmembrane helix</keyword>
<evidence type="ECO:0000256" key="2">
    <source>
        <dbReference type="ARBA" id="ARBA00007049"/>
    </source>
</evidence>
<accession>A0AB34KJ91</accession>
<feature type="compositionally biased region" description="Pro residues" evidence="6">
    <location>
        <begin position="48"/>
        <end position="65"/>
    </location>
</feature>